<organism evidence="1 2">
    <name type="scientific">Pleurodeles waltl</name>
    <name type="common">Iberian ribbed newt</name>
    <dbReference type="NCBI Taxonomy" id="8319"/>
    <lineage>
        <taxon>Eukaryota</taxon>
        <taxon>Metazoa</taxon>
        <taxon>Chordata</taxon>
        <taxon>Craniata</taxon>
        <taxon>Vertebrata</taxon>
        <taxon>Euteleostomi</taxon>
        <taxon>Amphibia</taxon>
        <taxon>Batrachia</taxon>
        <taxon>Caudata</taxon>
        <taxon>Salamandroidea</taxon>
        <taxon>Salamandridae</taxon>
        <taxon>Pleurodelinae</taxon>
        <taxon>Pleurodeles</taxon>
    </lineage>
</organism>
<reference evidence="1" key="1">
    <citation type="journal article" date="2022" name="bioRxiv">
        <title>Sequencing and chromosome-scale assembly of the giantPleurodeles waltlgenome.</title>
        <authorList>
            <person name="Brown T."/>
            <person name="Elewa A."/>
            <person name="Iarovenko S."/>
            <person name="Subramanian E."/>
            <person name="Araus A.J."/>
            <person name="Petzold A."/>
            <person name="Susuki M."/>
            <person name="Suzuki K.-i.T."/>
            <person name="Hayashi T."/>
            <person name="Toyoda A."/>
            <person name="Oliveira C."/>
            <person name="Osipova E."/>
            <person name="Leigh N.D."/>
            <person name="Simon A."/>
            <person name="Yun M.H."/>
        </authorList>
    </citation>
    <scope>NUCLEOTIDE SEQUENCE</scope>
    <source>
        <strain evidence="1">20211129_DDA</strain>
        <tissue evidence="1">Liver</tissue>
    </source>
</reference>
<name>A0AAV7R2H3_PLEWA</name>
<evidence type="ECO:0000313" key="1">
    <source>
        <dbReference type="EMBL" id="KAJ1146984.1"/>
    </source>
</evidence>
<comment type="caution">
    <text evidence="1">The sequence shown here is derived from an EMBL/GenBank/DDBJ whole genome shotgun (WGS) entry which is preliminary data.</text>
</comment>
<protein>
    <submittedName>
        <fullName evidence="1">Uncharacterized protein</fullName>
    </submittedName>
</protein>
<proteinExistence type="predicted"/>
<evidence type="ECO:0000313" key="2">
    <source>
        <dbReference type="Proteomes" id="UP001066276"/>
    </source>
</evidence>
<sequence length="136" mass="15365">MKKNNVCCVINEDTDNADNNNEYVLIVKETTILMNKVVMDPDIDVTIEGILDEEEQDWETEIEECFVAFVTGCEVVMSEETWINLVKDDKLCELMRSVNGAASGNNCYVAREAGEVCQGQHRGEAREDEPKRALRS</sequence>
<dbReference type="Proteomes" id="UP001066276">
    <property type="component" value="Chromosome 6"/>
</dbReference>
<dbReference type="AlphaFoldDB" id="A0AAV7R2H3"/>
<accession>A0AAV7R2H3</accession>
<dbReference type="EMBL" id="JANPWB010000010">
    <property type="protein sequence ID" value="KAJ1146984.1"/>
    <property type="molecule type" value="Genomic_DNA"/>
</dbReference>
<keyword evidence="2" id="KW-1185">Reference proteome</keyword>
<gene>
    <name evidence="1" type="ORF">NDU88_013235</name>
</gene>